<reference evidence="2 3" key="1">
    <citation type="submission" date="2024-02" db="EMBL/GenBank/DDBJ databases">
        <title>de novo genome assembly of Solanum bulbocastanum strain 11H21.</title>
        <authorList>
            <person name="Hosaka A.J."/>
        </authorList>
    </citation>
    <scope>NUCLEOTIDE SEQUENCE [LARGE SCALE GENOMIC DNA]</scope>
    <source>
        <tissue evidence="2">Young leaves</tissue>
    </source>
</reference>
<feature type="region of interest" description="Disordered" evidence="1">
    <location>
        <begin position="1"/>
        <end position="29"/>
    </location>
</feature>
<organism evidence="2 3">
    <name type="scientific">Solanum bulbocastanum</name>
    <name type="common">Wild potato</name>
    <dbReference type="NCBI Taxonomy" id="147425"/>
    <lineage>
        <taxon>Eukaryota</taxon>
        <taxon>Viridiplantae</taxon>
        <taxon>Streptophyta</taxon>
        <taxon>Embryophyta</taxon>
        <taxon>Tracheophyta</taxon>
        <taxon>Spermatophyta</taxon>
        <taxon>Magnoliopsida</taxon>
        <taxon>eudicotyledons</taxon>
        <taxon>Gunneridae</taxon>
        <taxon>Pentapetalae</taxon>
        <taxon>asterids</taxon>
        <taxon>lamiids</taxon>
        <taxon>Solanales</taxon>
        <taxon>Solanaceae</taxon>
        <taxon>Solanoideae</taxon>
        <taxon>Solaneae</taxon>
        <taxon>Solanum</taxon>
    </lineage>
</organism>
<sequence>MAFSSQVGWKSLSSTPDFRNRKSIPLSKAHNAKNTKKIVTLMIFHSLNHFQGERFALFFFWLIE</sequence>
<protein>
    <submittedName>
        <fullName evidence="2">Uncharacterized protein</fullName>
    </submittedName>
</protein>
<keyword evidence="3" id="KW-1185">Reference proteome</keyword>
<dbReference type="EMBL" id="JBANQN010000012">
    <property type="protein sequence ID" value="KAK6773297.1"/>
    <property type="molecule type" value="Genomic_DNA"/>
</dbReference>
<dbReference type="AlphaFoldDB" id="A0AAN8SV65"/>
<evidence type="ECO:0000313" key="3">
    <source>
        <dbReference type="Proteomes" id="UP001371456"/>
    </source>
</evidence>
<feature type="compositionally biased region" description="Polar residues" evidence="1">
    <location>
        <begin position="1"/>
        <end position="17"/>
    </location>
</feature>
<evidence type="ECO:0000313" key="2">
    <source>
        <dbReference type="EMBL" id="KAK6773297.1"/>
    </source>
</evidence>
<accession>A0AAN8SV65</accession>
<name>A0AAN8SV65_SOLBU</name>
<dbReference type="Proteomes" id="UP001371456">
    <property type="component" value="Unassembled WGS sequence"/>
</dbReference>
<evidence type="ECO:0000256" key="1">
    <source>
        <dbReference type="SAM" id="MobiDB-lite"/>
    </source>
</evidence>
<proteinExistence type="predicted"/>
<gene>
    <name evidence="2" type="ORF">RDI58_028535</name>
</gene>
<comment type="caution">
    <text evidence="2">The sequence shown here is derived from an EMBL/GenBank/DDBJ whole genome shotgun (WGS) entry which is preliminary data.</text>
</comment>